<dbReference type="InterPro" id="IPR029045">
    <property type="entry name" value="ClpP/crotonase-like_dom_sf"/>
</dbReference>
<name>A0ABD3HT64_9MARC</name>
<evidence type="ECO:0000256" key="1">
    <source>
        <dbReference type="ARBA" id="ARBA00004456"/>
    </source>
</evidence>
<feature type="domain" description="PDZ" evidence="10">
    <location>
        <begin position="209"/>
        <end position="291"/>
    </location>
</feature>
<keyword evidence="5" id="KW-0720">Serine protease</keyword>
<proteinExistence type="inferred from homology"/>
<evidence type="ECO:0000256" key="5">
    <source>
        <dbReference type="ARBA" id="ARBA00022825"/>
    </source>
</evidence>
<dbReference type="GO" id="GO:0006508">
    <property type="term" value="P:proteolysis"/>
    <property type="evidence" value="ECO:0007669"/>
    <property type="project" value="UniProtKB-KW"/>
</dbReference>
<dbReference type="SMART" id="SM00228">
    <property type="entry name" value="PDZ"/>
    <property type="match status" value="1"/>
</dbReference>
<dbReference type="SUPFAM" id="SSF50156">
    <property type="entry name" value="PDZ domain-like"/>
    <property type="match status" value="1"/>
</dbReference>
<evidence type="ECO:0000256" key="3">
    <source>
        <dbReference type="ARBA" id="ARBA00022670"/>
    </source>
</evidence>
<comment type="subcellular location">
    <subcellularLocation>
        <location evidence="1">Plastid</location>
        <location evidence="1">Chloroplast thylakoid lumen</location>
    </subcellularLocation>
</comment>
<dbReference type="Gene3D" id="2.30.42.10">
    <property type="match status" value="1"/>
</dbReference>
<comment type="catalytic activity">
    <reaction evidence="7">
        <text>The enzyme shows specific recognition of a C-terminal tripeptide, Xaa-Yaa-Zaa, in which Xaa is preferably Ala or Leu, Yaa is preferably Ala or Tyr, and Zaa is preferably Ala, but then cleaves at a variable distance from the C-terminus. A typical cleavage is -Ala-Ala-|-Arg-Ala-Ala-Lys-Glu-Asn-Tyr-Ala-Leu-Ala-Ala.</text>
        <dbReference type="EC" id="3.4.21.102"/>
    </reaction>
</comment>
<comment type="similarity">
    <text evidence="2">Belongs to the peptidase S41A family.</text>
</comment>
<dbReference type="CDD" id="cd07560">
    <property type="entry name" value="Peptidase_S41_CPP"/>
    <property type="match status" value="1"/>
</dbReference>
<dbReference type="GO" id="GO:0004252">
    <property type="term" value="F:serine-type endopeptidase activity"/>
    <property type="evidence" value="ECO:0007669"/>
    <property type="project" value="UniProtKB-EC"/>
</dbReference>
<evidence type="ECO:0000256" key="4">
    <source>
        <dbReference type="ARBA" id="ARBA00022801"/>
    </source>
</evidence>
<dbReference type="Proteomes" id="UP001633002">
    <property type="component" value="Unassembled WGS sequence"/>
</dbReference>
<dbReference type="GO" id="GO:0009543">
    <property type="term" value="C:chloroplast thylakoid lumen"/>
    <property type="evidence" value="ECO:0007669"/>
    <property type="project" value="UniProtKB-SubCell"/>
</dbReference>
<dbReference type="SMART" id="SM00245">
    <property type="entry name" value="TSPc"/>
    <property type="match status" value="1"/>
</dbReference>
<dbReference type="EMBL" id="JBJQOH010000003">
    <property type="protein sequence ID" value="KAL3694725.1"/>
    <property type="molecule type" value="Genomic_DNA"/>
</dbReference>
<dbReference type="Pfam" id="PF03572">
    <property type="entry name" value="Peptidase_S41"/>
    <property type="match status" value="2"/>
</dbReference>
<dbReference type="SUPFAM" id="SSF52096">
    <property type="entry name" value="ClpP/crotonase"/>
    <property type="match status" value="2"/>
</dbReference>
<dbReference type="PROSITE" id="PS50106">
    <property type="entry name" value="PDZ"/>
    <property type="match status" value="1"/>
</dbReference>
<keyword evidence="3" id="KW-0645">Protease</keyword>
<dbReference type="CDD" id="cd06782">
    <property type="entry name" value="cpPDZ_CPP-like"/>
    <property type="match status" value="1"/>
</dbReference>
<reference evidence="11 12" key="1">
    <citation type="submission" date="2024-09" db="EMBL/GenBank/DDBJ databases">
        <title>Chromosome-scale assembly of Riccia sorocarpa.</title>
        <authorList>
            <person name="Paukszto L."/>
        </authorList>
    </citation>
    <scope>NUCLEOTIDE SEQUENCE [LARGE SCALE GENOMIC DNA]</scope>
    <source>
        <strain evidence="11">LP-2024</strain>
        <tissue evidence="11">Aerial parts of the thallus</tissue>
    </source>
</reference>
<dbReference type="InterPro" id="IPR036034">
    <property type="entry name" value="PDZ_sf"/>
</dbReference>
<evidence type="ECO:0000256" key="8">
    <source>
        <dbReference type="ARBA" id="ARBA00060065"/>
    </source>
</evidence>
<dbReference type="EC" id="3.4.21.102" evidence="9"/>
<dbReference type="FunFam" id="2.30.42.10:FF:000063">
    <property type="entry name" value="Peptidase, S41 family"/>
    <property type="match status" value="1"/>
</dbReference>
<dbReference type="InterPro" id="IPR005151">
    <property type="entry name" value="Tail-specific_protease"/>
</dbReference>
<evidence type="ECO:0000256" key="7">
    <source>
        <dbReference type="ARBA" id="ARBA00051784"/>
    </source>
</evidence>
<dbReference type="Gene3D" id="3.30.750.44">
    <property type="match status" value="1"/>
</dbReference>
<dbReference type="InterPro" id="IPR041489">
    <property type="entry name" value="PDZ_6"/>
</dbReference>
<evidence type="ECO:0000313" key="11">
    <source>
        <dbReference type="EMBL" id="KAL3694725.1"/>
    </source>
</evidence>
<comment type="caution">
    <text evidence="11">The sequence shown here is derived from an EMBL/GenBank/DDBJ whole genome shotgun (WGS) entry which is preliminary data.</text>
</comment>
<dbReference type="PANTHER" id="PTHR32060:SF22">
    <property type="entry name" value="CARBOXYL-TERMINAL-PROCESSING PEPTIDASE 3, CHLOROPLASTIC"/>
    <property type="match status" value="1"/>
</dbReference>
<evidence type="ECO:0000313" key="12">
    <source>
        <dbReference type="Proteomes" id="UP001633002"/>
    </source>
</evidence>
<dbReference type="InterPro" id="IPR004447">
    <property type="entry name" value="Peptidase_S41A"/>
</dbReference>
<dbReference type="PANTHER" id="PTHR32060">
    <property type="entry name" value="TAIL-SPECIFIC PROTEASE"/>
    <property type="match status" value="1"/>
</dbReference>
<dbReference type="Pfam" id="PF17820">
    <property type="entry name" value="PDZ_6"/>
    <property type="match status" value="1"/>
</dbReference>
<organism evidence="11 12">
    <name type="scientific">Riccia sorocarpa</name>
    <dbReference type="NCBI Taxonomy" id="122646"/>
    <lineage>
        <taxon>Eukaryota</taxon>
        <taxon>Viridiplantae</taxon>
        <taxon>Streptophyta</taxon>
        <taxon>Embryophyta</taxon>
        <taxon>Marchantiophyta</taxon>
        <taxon>Marchantiopsida</taxon>
        <taxon>Marchantiidae</taxon>
        <taxon>Marchantiales</taxon>
        <taxon>Ricciaceae</taxon>
        <taxon>Riccia</taxon>
    </lineage>
</organism>
<evidence type="ECO:0000259" key="10">
    <source>
        <dbReference type="PROSITE" id="PS50106"/>
    </source>
</evidence>
<dbReference type="InterPro" id="IPR001478">
    <property type="entry name" value="PDZ"/>
</dbReference>
<accession>A0ABD3HT64</accession>
<evidence type="ECO:0000256" key="6">
    <source>
        <dbReference type="ARBA" id="ARBA00023078"/>
    </source>
</evidence>
<comment type="function">
    <text evidence="8">Protease involved in the C-terminal processing of the chloroplastic D1 protein of photosystem II. This proteolytic processing is necessary to allow the light-driven assembly of the tetranuclear manganese cluster, which is responsible for photosynthetic water oxidation.</text>
</comment>
<sequence length="592" mass="63467">MGAATLSCPLARSVNLTSGCSRTSVNSPASKTRKHLTPYRSDYRNGGLSAAVSKGQPVLVISSSTRSRQCVASSKKEEKSWAAQTGGREESLLRRVSKALSSTLAAGVILLNSGSTAWAEDGFTVTFPGSNITEVNSVQRTLVEAWGIVRETYVDPSFNHQDWNSKLQDSLATTLSDKSSDAAYAKIKTMLASLGDPFTRIITPKEYENFRINNDGALEGVGLMIASERDTGRLIVMTPLDGGPAQRAGVLPGDELLYIDDQPLSGLDGEMAATRLRGRAGTSVTLTLRRSVDEDGVVGEPQLTQVKLKRETISLSPVYSTVLEHPGLDGHKEKTGYIRLSTFSQNAASDMKRAIEKLESAGVASYILDLRNNPGGLVKAGLDVAQMWLDGDEVLVNTVDRDGDTQPITLVDGHALTQNPLVLLVSSNLAPASLSPVSLDLLDTTASYSTGTWGYTLWHNGIELGIYQVNEGSASASEILAGALHDNGRAVLVGQKTFGKGKIQSVTELEDGSALFVTVAKYLSPSFHQIDQVGIVPDLKCTSEEVDVVEEPLPAPKSLQEEVRNAEEAGRRRLQKDSCILAAEHELDRVVT</sequence>
<keyword evidence="12" id="KW-1185">Reference proteome</keyword>
<protein>
    <recommendedName>
        <fullName evidence="9">C-terminal processing peptidase</fullName>
        <ecNumber evidence="9">3.4.21.102</ecNumber>
    </recommendedName>
</protein>
<dbReference type="Gene3D" id="3.90.226.10">
    <property type="entry name" value="2-enoyl-CoA Hydratase, Chain A, domain 1"/>
    <property type="match status" value="2"/>
</dbReference>
<keyword evidence="4" id="KW-0378">Hydrolase</keyword>
<dbReference type="AlphaFoldDB" id="A0ABD3HT64"/>
<evidence type="ECO:0000256" key="9">
    <source>
        <dbReference type="ARBA" id="ARBA00066637"/>
    </source>
</evidence>
<keyword evidence="6" id="KW-0793">Thylakoid</keyword>
<dbReference type="FunFam" id="3.30.750.44:FF:000002">
    <property type="entry name" value="carboxyl-terminal-processing peptidase 2, chloroplastic"/>
    <property type="match status" value="1"/>
</dbReference>
<evidence type="ECO:0000256" key="2">
    <source>
        <dbReference type="ARBA" id="ARBA00009179"/>
    </source>
</evidence>
<gene>
    <name evidence="11" type="ORF">R1sor_008376</name>
</gene>